<dbReference type="AlphaFoldDB" id="A0AAD4UR86"/>
<evidence type="ECO:0000313" key="3">
    <source>
        <dbReference type="Proteomes" id="UP001214576"/>
    </source>
</evidence>
<keyword evidence="3" id="KW-1185">Reference proteome</keyword>
<feature type="region of interest" description="Disordered" evidence="1">
    <location>
        <begin position="48"/>
        <end position="79"/>
    </location>
</feature>
<dbReference type="Proteomes" id="UP001214576">
    <property type="component" value="Unassembled WGS sequence"/>
</dbReference>
<evidence type="ECO:0000313" key="2">
    <source>
        <dbReference type="EMBL" id="KAI4549847.1"/>
    </source>
</evidence>
<reference evidence="2" key="1">
    <citation type="submission" date="2022-03" db="EMBL/GenBank/DDBJ databases">
        <title>Genomic analyses of argali, domestic sheep and their hybrids provide insights into chromosomal evolution, heterosis and genetic basis of agronomic traits.</title>
        <authorList>
            <person name="Li M."/>
        </authorList>
    </citation>
    <scope>NUCLEOTIDE SEQUENCE</scope>
    <source>
        <strain evidence="2">CAU-MHL-2022a</strain>
        <tissue evidence="2">Skin</tissue>
    </source>
</reference>
<sequence length="96" mass="10449">MALLTHFGSPHAASSPPLKCGLGDLVLIDTAQQRGWLRFGDMYRSFPGGSDSKESACNAEDLESSLGQEDPLEKEMATHSSTLAWKIPWTEEPDKA</sequence>
<evidence type="ECO:0000256" key="1">
    <source>
        <dbReference type="SAM" id="MobiDB-lite"/>
    </source>
</evidence>
<gene>
    <name evidence="2" type="ORF">MG293_002177</name>
</gene>
<proteinExistence type="predicted"/>
<dbReference type="EMBL" id="JAKZEL010000001">
    <property type="protein sequence ID" value="KAI4549847.1"/>
    <property type="molecule type" value="Genomic_DNA"/>
</dbReference>
<accession>A0AAD4UR86</accession>
<comment type="caution">
    <text evidence="2">The sequence shown here is derived from an EMBL/GenBank/DDBJ whole genome shotgun (WGS) entry which is preliminary data.</text>
</comment>
<name>A0AAD4UR86_OVIAM</name>
<protein>
    <submittedName>
        <fullName evidence="2">Uncharacterized protein</fullName>
    </submittedName>
</protein>
<organism evidence="2 3">
    <name type="scientific">Ovis ammon polii</name>
    <dbReference type="NCBI Taxonomy" id="230172"/>
    <lineage>
        <taxon>Eukaryota</taxon>
        <taxon>Metazoa</taxon>
        <taxon>Chordata</taxon>
        <taxon>Craniata</taxon>
        <taxon>Vertebrata</taxon>
        <taxon>Euteleostomi</taxon>
        <taxon>Mammalia</taxon>
        <taxon>Eutheria</taxon>
        <taxon>Laurasiatheria</taxon>
        <taxon>Artiodactyla</taxon>
        <taxon>Ruminantia</taxon>
        <taxon>Pecora</taxon>
        <taxon>Bovidae</taxon>
        <taxon>Caprinae</taxon>
        <taxon>Ovis</taxon>
    </lineage>
</organism>